<reference evidence="1" key="1">
    <citation type="submission" date="2020-12" db="EMBL/GenBank/DDBJ databases">
        <title>Burkholderia cepacia complex in Mexico.</title>
        <authorList>
            <person name="Estrada P."/>
        </authorList>
    </citation>
    <scope>NUCLEOTIDE SEQUENCE</scope>
    <source>
        <strain evidence="1">871</strain>
    </source>
</reference>
<organism evidence="1 2">
    <name type="scientific">Burkholderia cepacia</name>
    <name type="common">Pseudomonas cepacia</name>
    <dbReference type="NCBI Taxonomy" id="292"/>
    <lineage>
        <taxon>Bacteria</taxon>
        <taxon>Pseudomonadati</taxon>
        <taxon>Pseudomonadota</taxon>
        <taxon>Betaproteobacteria</taxon>
        <taxon>Burkholderiales</taxon>
        <taxon>Burkholderiaceae</taxon>
        <taxon>Burkholderia</taxon>
        <taxon>Burkholderia cepacia complex</taxon>
    </lineage>
</organism>
<evidence type="ECO:0000313" key="1">
    <source>
        <dbReference type="EMBL" id="MBH9698668.1"/>
    </source>
</evidence>
<comment type="caution">
    <text evidence="1">The sequence shown here is derived from an EMBL/GenBank/DDBJ whole genome shotgun (WGS) entry which is preliminary data.</text>
</comment>
<dbReference type="AlphaFoldDB" id="A0A8I1AKW9"/>
<evidence type="ECO:0000313" key="2">
    <source>
        <dbReference type="Proteomes" id="UP000645612"/>
    </source>
</evidence>
<dbReference type="Proteomes" id="UP000645612">
    <property type="component" value="Unassembled WGS sequence"/>
</dbReference>
<accession>A0A8I1AKW9</accession>
<dbReference type="RefSeq" id="WP_124818357.1">
    <property type="nucleotide sequence ID" value="NZ_CADDZZ010000006.1"/>
</dbReference>
<proteinExistence type="predicted"/>
<dbReference type="EMBL" id="JAEDXG010000018">
    <property type="protein sequence ID" value="MBH9698668.1"/>
    <property type="molecule type" value="Genomic_DNA"/>
</dbReference>
<name>A0A8I1AKW9_BURCE</name>
<gene>
    <name evidence="1" type="ORF">JAO13_19725</name>
</gene>
<sequence length="171" mass="20024">MSDGRKMQTADDGRLVMGHIRRAFSERKKPMSVVPTVSPDTNEYYDALHFSNLLWDETTAYDWTNYADAVYRFTPEAFCYFLPGIMRVSIEDNQVALTVIESLMGSLDRSPVVEYWDDYFLQRWPKLTDVECDAVIEWLLWLNEHPLSPFSKDTILRACETLELVKKHRTE</sequence>
<protein>
    <submittedName>
        <fullName evidence="1">Uncharacterized protein</fullName>
    </submittedName>
</protein>